<keyword evidence="3" id="KW-1185">Reference proteome</keyword>
<dbReference type="EMBL" id="QHKS01000023">
    <property type="protein sequence ID" value="RDJ99362.1"/>
    <property type="molecule type" value="Genomic_DNA"/>
</dbReference>
<evidence type="ECO:0000259" key="1">
    <source>
        <dbReference type="PROSITE" id="PS50965"/>
    </source>
</evidence>
<dbReference type="Pfam" id="PF08378">
    <property type="entry name" value="NERD"/>
    <property type="match status" value="1"/>
</dbReference>
<dbReference type="Proteomes" id="UP000254875">
    <property type="component" value="Unassembled WGS sequence"/>
</dbReference>
<gene>
    <name evidence="2" type="ORF">DLM46_28305</name>
</gene>
<dbReference type="AlphaFoldDB" id="A0A370N188"/>
<reference evidence="3" key="1">
    <citation type="submission" date="2018-05" db="EMBL/GenBank/DDBJ databases">
        <authorList>
            <person name="Feng T."/>
        </authorList>
    </citation>
    <scope>NUCLEOTIDE SEQUENCE [LARGE SCALE GENOMIC DNA]</scope>
    <source>
        <strain evidence="3">S27</strain>
    </source>
</reference>
<evidence type="ECO:0000313" key="3">
    <source>
        <dbReference type="Proteomes" id="UP000254875"/>
    </source>
</evidence>
<name>A0A370N188_9BURK</name>
<accession>A0A370N188</accession>
<dbReference type="RefSeq" id="WP_115105910.1">
    <property type="nucleotide sequence ID" value="NZ_QHKS01000023.1"/>
</dbReference>
<dbReference type="PROSITE" id="PS50965">
    <property type="entry name" value="NERD"/>
    <property type="match status" value="1"/>
</dbReference>
<dbReference type="InterPro" id="IPR011528">
    <property type="entry name" value="NERD"/>
</dbReference>
<protein>
    <submittedName>
        <fullName evidence="2">Nuclease</fullName>
    </submittedName>
</protein>
<dbReference type="OrthoDB" id="5782056at2"/>
<comment type="caution">
    <text evidence="2">The sequence shown here is derived from an EMBL/GenBank/DDBJ whole genome shotgun (WGS) entry which is preliminary data.</text>
</comment>
<evidence type="ECO:0000313" key="2">
    <source>
        <dbReference type="EMBL" id="RDJ99362.1"/>
    </source>
</evidence>
<proteinExistence type="predicted"/>
<organism evidence="2 3">
    <name type="scientific">Paraburkholderia lacunae</name>
    <dbReference type="NCBI Taxonomy" id="2211104"/>
    <lineage>
        <taxon>Bacteria</taxon>
        <taxon>Pseudomonadati</taxon>
        <taxon>Pseudomonadota</taxon>
        <taxon>Betaproteobacteria</taxon>
        <taxon>Burkholderiales</taxon>
        <taxon>Burkholderiaceae</taxon>
        <taxon>Paraburkholderia</taxon>
    </lineage>
</organism>
<sequence length="237" mass="26271">MLIELFGVGATLVCAYACFRREDEPSPTTSELAQPRSSAAARGVLGEALVSTELRRCLTRLCDNNYQIFDSLILIHRPGAAFPTAEIDHLVVTPFGIFVIETKHWSGVVTRGDRDDTLRLAMPDGQCFVRTSPLKQNAAKVSFVRSLLPPRLWTVEGLGVFSNEAARIDPALPSALLECGELYRHLRTRQQQFGLRGVGRLPVRVISEAILKHADTRPEAGIEHRTRVQANSRELES</sequence>
<feature type="domain" description="NERD" evidence="1">
    <location>
        <begin position="42"/>
        <end position="167"/>
    </location>
</feature>